<protein>
    <recommendedName>
        <fullName evidence="6">Zn(2)-C6 fungal-type domain-containing protein</fullName>
    </recommendedName>
</protein>
<dbReference type="EMBL" id="GG698899">
    <property type="protein sequence ID" value="EEU45652.1"/>
    <property type="molecule type" value="Genomic_DNA"/>
</dbReference>
<dbReference type="GO" id="GO:0005634">
    <property type="term" value="C:nucleus"/>
    <property type="evidence" value="ECO:0007669"/>
    <property type="project" value="UniProtKB-SubCell"/>
</dbReference>
<dbReference type="PANTHER" id="PTHR46910">
    <property type="entry name" value="TRANSCRIPTION FACTOR PDR1"/>
    <property type="match status" value="1"/>
</dbReference>
<dbReference type="InterPro" id="IPR001138">
    <property type="entry name" value="Zn2Cys6_DnaBD"/>
</dbReference>
<evidence type="ECO:0000256" key="4">
    <source>
        <dbReference type="ARBA" id="ARBA00023242"/>
    </source>
</evidence>
<dbReference type="InterPro" id="IPR050987">
    <property type="entry name" value="AtrR-like"/>
</dbReference>
<sequence>MKSRPEVKLAPFCRYRPLASLVCDPHKKSWEILHGELTFNVTTTSVRSMTTSMKSSRQVPLSRRACDACKRRKIKCDGALPSCAFCRISALQCTFEIAPKKRGRKPADTSTSSPASQLEPPEPAAPPRLAQALDKLRVSYLLEPGIEAPIQDSDSLSHCFIKIKQAREIKSALLTKLQALVPSTTPLNIVDKCIRLFTQYQFPAAPICHEPSLWQSANQFFKNPRPEAAAEQDTLTSLRAYTLLSALCASIASIHRDAVIGPQTIAVAAAFYTASRESFQLYEDIDVEHPDSSSLSIRSLHSSAIQQLTGKSQLAHRVVGQARLLALDLRLYDETSLASYPPLEAQLLRNNFLHLLTSDHTAAALGTRPHLLREALFDTGFTLNPYQQEPSPMLDYGRHENSPQLEKQVLDGFYMGCRMRHIAAKLMWALRSKSRDDPYVENHDCSVASVSDLPDMWHEFSHILDDYNPTLPPEDGENLASSQLDFVRQYRTGTLFTQTTQLRIAMHALRMVILRHCIAYNVAGFLGPDWSDESLLVSRVVEGGRDFVNTLIELPVHHLQVMGEPWIEQIRLVGSVLLELSQNQDGHVKEEAGIQLTRLVDVLSRLNSKATDERVFKGV</sequence>
<dbReference type="SMART" id="SM00066">
    <property type="entry name" value="GAL4"/>
    <property type="match status" value="1"/>
</dbReference>
<organism evidence="7 8">
    <name type="scientific">Fusarium vanettenii (strain ATCC MYA-4622 / CBS 123669 / FGSC 9596 / NRRL 45880 / 77-13-4)</name>
    <name type="common">Fusarium solani subsp. pisi</name>
    <dbReference type="NCBI Taxonomy" id="660122"/>
    <lineage>
        <taxon>Eukaryota</taxon>
        <taxon>Fungi</taxon>
        <taxon>Dikarya</taxon>
        <taxon>Ascomycota</taxon>
        <taxon>Pezizomycotina</taxon>
        <taxon>Sordariomycetes</taxon>
        <taxon>Hypocreomycetidae</taxon>
        <taxon>Hypocreales</taxon>
        <taxon>Nectriaceae</taxon>
        <taxon>Fusarium</taxon>
        <taxon>Fusarium solani species complex</taxon>
        <taxon>Fusarium vanettenii</taxon>
    </lineage>
</organism>
<dbReference type="PANTHER" id="PTHR46910:SF3">
    <property type="entry name" value="HALOTOLERANCE PROTEIN 9-RELATED"/>
    <property type="match status" value="1"/>
</dbReference>
<dbReference type="GeneID" id="9668288"/>
<evidence type="ECO:0000256" key="3">
    <source>
        <dbReference type="ARBA" id="ARBA00023125"/>
    </source>
</evidence>
<accession>C7YSJ9</accession>
<comment type="subcellular location">
    <subcellularLocation>
        <location evidence="1">Nucleus</location>
    </subcellularLocation>
</comment>
<dbReference type="Gene3D" id="4.10.240.10">
    <property type="entry name" value="Zn(2)-C6 fungal-type DNA-binding domain"/>
    <property type="match status" value="1"/>
</dbReference>
<proteinExistence type="predicted"/>
<dbReference type="InterPro" id="IPR036864">
    <property type="entry name" value="Zn2-C6_fun-type_DNA-bd_sf"/>
</dbReference>
<dbReference type="GO" id="GO:0008270">
    <property type="term" value="F:zinc ion binding"/>
    <property type="evidence" value="ECO:0007669"/>
    <property type="project" value="InterPro"/>
</dbReference>
<keyword evidence="8" id="KW-1185">Reference proteome</keyword>
<dbReference type="eggNOG" id="ENOG502S16A">
    <property type="taxonomic scope" value="Eukaryota"/>
</dbReference>
<dbReference type="Proteomes" id="UP000005206">
    <property type="component" value="Chromosome 5"/>
</dbReference>
<keyword evidence="4" id="KW-0539">Nucleus</keyword>
<dbReference type="InParanoid" id="C7YSJ9"/>
<dbReference type="VEuPathDB" id="FungiDB:NECHADRAFT_80761"/>
<dbReference type="GO" id="GO:0000981">
    <property type="term" value="F:DNA-binding transcription factor activity, RNA polymerase II-specific"/>
    <property type="evidence" value="ECO:0007669"/>
    <property type="project" value="InterPro"/>
</dbReference>
<evidence type="ECO:0000313" key="8">
    <source>
        <dbReference type="Proteomes" id="UP000005206"/>
    </source>
</evidence>
<name>C7YSJ9_FUSV7</name>
<evidence type="ECO:0000313" key="7">
    <source>
        <dbReference type="EMBL" id="EEU45652.1"/>
    </source>
</evidence>
<dbReference type="Pfam" id="PF00172">
    <property type="entry name" value="Zn_clus"/>
    <property type="match status" value="1"/>
</dbReference>
<dbReference type="PROSITE" id="PS00463">
    <property type="entry name" value="ZN2_CY6_FUNGAL_1"/>
    <property type="match status" value="1"/>
</dbReference>
<feature type="domain" description="Zn(2)-C6 fungal-type" evidence="6">
    <location>
        <begin position="65"/>
        <end position="95"/>
    </location>
</feature>
<dbReference type="AlphaFoldDB" id="C7YSJ9"/>
<evidence type="ECO:0000256" key="1">
    <source>
        <dbReference type="ARBA" id="ARBA00004123"/>
    </source>
</evidence>
<dbReference type="OrthoDB" id="2534600at2759"/>
<gene>
    <name evidence="7" type="ORF">NECHADRAFT_80761</name>
</gene>
<dbReference type="CDD" id="cd00067">
    <property type="entry name" value="GAL4"/>
    <property type="match status" value="1"/>
</dbReference>
<dbReference type="GO" id="GO:0003677">
    <property type="term" value="F:DNA binding"/>
    <property type="evidence" value="ECO:0007669"/>
    <property type="project" value="UniProtKB-KW"/>
</dbReference>
<evidence type="ECO:0000259" key="6">
    <source>
        <dbReference type="PROSITE" id="PS50048"/>
    </source>
</evidence>
<dbReference type="RefSeq" id="XP_003051365.1">
    <property type="nucleotide sequence ID" value="XM_003051319.1"/>
</dbReference>
<keyword evidence="3" id="KW-0238">DNA-binding</keyword>
<dbReference type="PROSITE" id="PS50048">
    <property type="entry name" value="ZN2_CY6_FUNGAL_2"/>
    <property type="match status" value="1"/>
</dbReference>
<evidence type="ECO:0000256" key="2">
    <source>
        <dbReference type="ARBA" id="ARBA00022723"/>
    </source>
</evidence>
<dbReference type="OMA" id="IVRIFHA"/>
<reference evidence="7 8" key="1">
    <citation type="journal article" date="2009" name="PLoS Genet.">
        <title>The genome of Nectria haematococca: contribution of supernumerary chromosomes to gene expansion.</title>
        <authorList>
            <person name="Coleman J.J."/>
            <person name="Rounsley S.D."/>
            <person name="Rodriguez-Carres M."/>
            <person name="Kuo A."/>
            <person name="Wasmann C.C."/>
            <person name="Grimwood J."/>
            <person name="Schmutz J."/>
            <person name="Taga M."/>
            <person name="White G.J."/>
            <person name="Zhou S."/>
            <person name="Schwartz D.C."/>
            <person name="Freitag M."/>
            <person name="Ma L.J."/>
            <person name="Danchin E.G."/>
            <person name="Henrissat B."/>
            <person name="Coutinho P.M."/>
            <person name="Nelson D.R."/>
            <person name="Straney D."/>
            <person name="Napoli C.A."/>
            <person name="Barker B.M."/>
            <person name="Gribskov M."/>
            <person name="Rep M."/>
            <person name="Kroken S."/>
            <person name="Molnar I."/>
            <person name="Rensing C."/>
            <person name="Kennell J.C."/>
            <person name="Zamora J."/>
            <person name="Farman M.L."/>
            <person name="Selker E.U."/>
            <person name="Salamov A."/>
            <person name="Shapiro H."/>
            <person name="Pangilinan J."/>
            <person name="Lindquist E."/>
            <person name="Lamers C."/>
            <person name="Grigoriev I.V."/>
            <person name="Geiser D.M."/>
            <person name="Covert S.F."/>
            <person name="Temporini E."/>
            <person name="Vanetten H.D."/>
        </authorList>
    </citation>
    <scope>NUCLEOTIDE SEQUENCE [LARGE SCALE GENOMIC DNA]</scope>
    <source>
        <strain evidence="8">ATCC MYA-4622 / CBS 123669 / FGSC 9596 / NRRL 45880 / 77-13-4</strain>
    </source>
</reference>
<dbReference type="KEGG" id="nhe:NECHADRAFT_80761"/>
<dbReference type="HOGENOM" id="CLU_020223_2_1_1"/>
<feature type="region of interest" description="Disordered" evidence="5">
    <location>
        <begin position="102"/>
        <end position="126"/>
    </location>
</feature>
<keyword evidence="2" id="KW-0479">Metal-binding</keyword>
<dbReference type="SUPFAM" id="SSF57701">
    <property type="entry name" value="Zn2/Cys6 DNA-binding domain"/>
    <property type="match status" value="1"/>
</dbReference>
<evidence type="ECO:0000256" key="5">
    <source>
        <dbReference type="SAM" id="MobiDB-lite"/>
    </source>
</evidence>
<dbReference type="CDD" id="cd12148">
    <property type="entry name" value="fungal_TF_MHR"/>
    <property type="match status" value="1"/>
</dbReference>